<evidence type="ECO:0000256" key="1">
    <source>
        <dbReference type="SAM" id="MobiDB-lite"/>
    </source>
</evidence>
<organism evidence="2 3">
    <name type="scientific">Brassica cretica</name>
    <name type="common">Mustard</name>
    <dbReference type="NCBI Taxonomy" id="69181"/>
    <lineage>
        <taxon>Eukaryota</taxon>
        <taxon>Viridiplantae</taxon>
        <taxon>Streptophyta</taxon>
        <taxon>Embryophyta</taxon>
        <taxon>Tracheophyta</taxon>
        <taxon>Spermatophyta</taxon>
        <taxon>Magnoliopsida</taxon>
        <taxon>eudicotyledons</taxon>
        <taxon>Gunneridae</taxon>
        <taxon>Pentapetalae</taxon>
        <taxon>rosids</taxon>
        <taxon>malvids</taxon>
        <taxon>Brassicales</taxon>
        <taxon>Brassicaceae</taxon>
        <taxon>Brassiceae</taxon>
        <taxon>Brassica</taxon>
    </lineage>
</organism>
<comment type="caution">
    <text evidence="2">The sequence shown here is derived from an EMBL/GenBank/DDBJ whole genome shotgun (WGS) entry which is preliminary data.</text>
</comment>
<accession>A0A8S9KT87</accession>
<dbReference type="Proteomes" id="UP000712281">
    <property type="component" value="Unassembled WGS sequence"/>
</dbReference>
<dbReference type="AlphaFoldDB" id="A0A8S9KT87"/>
<name>A0A8S9KT87_BRACR</name>
<gene>
    <name evidence="2" type="ORF">F2Q68_00012222</name>
</gene>
<feature type="region of interest" description="Disordered" evidence="1">
    <location>
        <begin position="307"/>
        <end position="342"/>
    </location>
</feature>
<proteinExistence type="predicted"/>
<dbReference type="EMBL" id="QGKW02000717">
    <property type="protein sequence ID" value="KAF2596967.1"/>
    <property type="molecule type" value="Genomic_DNA"/>
</dbReference>
<feature type="region of interest" description="Disordered" evidence="1">
    <location>
        <begin position="1"/>
        <end position="43"/>
    </location>
</feature>
<evidence type="ECO:0000313" key="2">
    <source>
        <dbReference type="EMBL" id="KAF2596967.1"/>
    </source>
</evidence>
<sequence length="648" mass="73242">MNAPQTKAEGTSRKSIRSKNPNSADKRLPSIDTPVSTSIDSHSKPKLSLFTKKNMSIDYGFLTPDEFSIFRDPDGHARVMDGRILQVSREDISDILRLANGPDNLFMQQRSIPDNIPAVPDEHPRADTTEISSHQLCQPVGQTSINKDALTSLDKAPSPSIDRRYECGRRAYDIYGDRKFSWEQRDEYGVYRDESGYARSVAGEMIPDPTEEYDEDYWKERAIEIAMHDEKYSSHSFTNTSPPSIDRVYSASVDTHPHPAKRCYASIDTTPGTSIAAAFEKEKGNIPIPSRFIDTYIRSFAPQITSHDTIAEKMNDPTNKSEGTSRKSIRSKNPNSADKRLLSIDTPLSTSIDSHSKPKISLFTKKNMSIDYGFRTPDEFGIFRDPDGHARDMDGRILQVSREDIADILQLANGPYNLFMQQRNIPDNIPAVPDEHPRADTTEIGSHQLCQPVGQISIDKDALTFFDKAPSPSIDRRYECGRRAYDIYGARQFRWEEKEEYGVYRDESGYARSVAGEMIHVTKDNIRKILERASLFEESHICLPEHATSFTPTKLAPEIYTKDEINEMVTGICGAQEKLGDELKTLVDDTYQPLDRGYNELFRSMAEMRTEIESMQHILEKEATTSPSIDANKATSIDLQSHTTIDAY</sequence>
<protein>
    <submittedName>
        <fullName evidence="2">Uncharacterized protein</fullName>
    </submittedName>
</protein>
<reference evidence="2" key="1">
    <citation type="submission" date="2019-12" db="EMBL/GenBank/DDBJ databases">
        <title>Genome sequencing and annotation of Brassica cretica.</title>
        <authorList>
            <person name="Studholme D.J."/>
            <person name="Sarris P.F."/>
        </authorList>
    </citation>
    <scope>NUCLEOTIDE SEQUENCE</scope>
    <source>
        <strain evidence="2">PFS-001/15</strain>
        <tissue evidence="2">Leaf</tissue>
    </source>
</reference>
<evidence type="ECO:0000313" key="3">
    <source>
        <dbReference type="Proteomes" id="UP000712281"/>
    </source>
</evidence>